<dbReference type="FunFam" id="1.10.10.850:FF:000001">
    <property type="entry name" value="Isocitrate lyase"/>
    <property type="match status" value="1"/>
</dbReference>
<comment type="catalytic activity">
    <reaction evidence="1">
        <text>(2S,3R)-3-hydroxybutane-1,2,3-tricarboxylate = pyruvate + succinate</text>
        <dbReference type="Rhea" id="RHEA:16809"/>
        <dbReference type="ChEBI" id="CHEBI:15361"/>
        <dbReference type="ChEBI" id="CHEBI:30031"/>
        <dbReference type="ChEBI" id="CHEBI:57429"/>
        <dbReference type="EC" id="4.1.3.30"/>
    </reaction>
</comment>
<evidence type="ECO:0000256" key="4">
    <source>
        <dbReference type="PIRNR" id="PIRNR001362"/>
    </source>
</evidence>
<accession>A0A6A6CXP6</accession>
<dbReference type="InterPro" id="IPR040442">
    <property type="entry name" value="Pyrv_kinase-like_dom_sf"/>
</dbReference>
<dbReference type="SUPFAM" id="SSF51621">
    <property type="entry name" value="Phosphoenolpyruvate/pyruvate domain"/>
    <property type="match status" value="1"/>
</dbReference>
<reference evidence="7" key="1">
    <citation type="journal article" date="2020" name="Stud. Mycol.">
        <title>101 Dothideomycetes genomes: a test case for predicting lifestyles and emergence of pathogens.</title>
        <authorList>
            <person name="Haridas S."/>
            <person name="Albert R."/>
            <person name="Binder M."/>
            <person name="Bloem J."/>
            <person name="Labutti K."/>
            <person name="Salamov A."/>
            <person name="Andreopoulos B."/>
            <person name="Baker S."/>
            <person name="Barry K."/>
            <person name="Bills G."/>
            <person name="Bluhm B."/>
            <person name="Cannon C."/>
            <person name="Castanera R."/>
            <person name="Culley D."/>
            <person name="Daum C."/>
            <person name="Ezra D."/>
            <person name="Gonzalez J."/>
            <person name="Henrissat B."/>
            <person name="Kuo A."/>
            <person name="Liang C."/>
            <person name="Lipzen A."/>
            <person name="Lutzoni F."/>
            <person name="Magnuson J."/>
            <person name="Mondo S."/>
            <person name="Nolan M."/>
            <person name="Ohm R."/>
            <person name="Pangilinan J."/>
            <person name="Park H.-J."/>
            <person name="Ramirez L."/>
            <person name="Alfaro M."/>
            <person name="Sun H."/>
            <person name="Tritt A."/>
            <person name="Yoshinaga Y."/>
            <person name="Zwiers L.-H."/>
            <person name="Turgeon B."/>
            <person name="Goodwin S."/>
            <person name="Spatafora J."/>
            <person name="Crous P."/>
            <person name="Grigoriev I."/>
        </authorList>
    </citation>
    <scope>NUCLEOTIDE SEQUENCE</scope>
    <source>
        <strain evidence="7">ATCC 36951</strain>
    </source>
</reference>
<dbReference type="GO" id="GO:0046421">
    <property type="term" value="F:methylisocitrate lyase activity"/>
    <property type="evidence" value="ECO:0007669"/>
    <property type="project" value="UniProtKB-EC"/>
</dbReference>
<feature type="binding site" evidence="6">
    <location>
        <position position="177"/>
    </location>
    <ligand>
        <name>Mg(2+)</name>
        <dbReference type="ChEBI" id="CHEBI:18420"/>
    </ligand>
</feature>
<sequence>MESAKKSAAEFQLLRLEERIGNGEHQLLTAQLDELKRRWATPRWNTIKRSYTAYDVVTKRGSLPSTYDSSIMGQKLFNLIKKHQAAGSAITTYDTAGRKPRSAYVSGWTCSSLATTTNEVSPDLADYPYNTVPDQVERIWKAEKHHDRKQWDARSKLSLEDKMKTPYKDYLMPIVADGDAGHGGLTTVMKLAKLFAESGAAAFHIEDQLQGAKKCGHLAGKVVVSTSEQIDRLVAARFQLDVMNAELLLMARTDSFGARLINSTVDVRDHEFILGVTDASLSPLAEDLSTMEADGVAKATIDAFESSWLETVRLVTIDEAAVEHLTRHGASQQDIDAYVSEVQTSPNTSMTARRQLVQKLVNQPFYFSCEVPRTREGFYRFRGSLETVTKRLLAFAPYAELLAAETSTPDLAVARQLAHPIKQAYPDRGLVYNLSPSFNWDGVMSLEKLKDFTTDLAQCGYVLQIVALGGFHSTARMIAELSNRFKDEGMLAYVELIQRPERQLKADILTHQKWSGIEYYQGILDSIRSGNSSMKMTGADSTEHQF</sequence>
<dbReference type="GO" id="GO:0019629">
    <property type="term" value="P:propionate catabolic process, 2-methylcitrate cycle"/>
    <property type="evidence" value="ECO:0007669"/>
    <property type="project" value="TreeGrafter"/>
</dbReference>
<dbReference type="InterPro" id="IPR015813">
    <property type="entry name" value="Pyrv/PenolPyrv_kinase-like_dom"/>
</dbReference>
<dbReference type="Proteomes" id="UP000799537">
    <property type="component" value="Unassembled WGS sequence"/>
</dbReference>
<keyword evidence="6" id="KW-0479">Metal-binding</keyword>
<dbReference type="CDD" id="cd00377">
    <property type="entry name" value="ICL_PEPM"/>
    <property type="match status" value="1"/>
</dbReference>
<keyword evidence="3 4" id="KW-0456">Lyase</keyword>
<dbReference type="GO" id="GO:0005759">
    <property type="term" value="C:mitochondrial matrix"/>
    <property type="evidence" value="ECO:0007669"/>
    <property type="project" value="TreeGrafter"/>
</dbReference>
<name>A0A6A6CXP6_ZASCE</name>
<gene>
    <name evidence="7" type="ORF">M409DRAFT_63734</name>
</gene>
<dbReference type="PIRSF" id="PIRSF001362">
    <property type="entry name" value="Isocit_lyase"/>
    <property type="match status" value="1"/>
</dbReference>
<keyword evidence="6" id="KW-0460">Magnesium</keyword>
<organism evidence="7 8">
    <name type="scientific">Zasmidium cellare ATCC 36951</name>
    <dbReference type="NCBI Taxonomy" id="1080233"/>
    <lineage>
        <taxon>Eukaryota</taxon>
        <taxon>Fungi</taxon>
        <taxon>Dikarya</taxon>
        <taxon>Ascomycota</taxon>
        <taxon>Pezizomycotina</taxon>
        <taxon>Dothideomycetes</taxon>
        <taxon>Dothideomycetidae</taxon>
        <taxon>Mycosphaerellales</taxon>
        <taxon>Mycosphaerellaceae</taxon>
        <taxon>Zasmidium</taxon>
    </lineage>
</organism>
<keyword evidence="8" id="KW-1185">Reference proteome</keyword>
<evidence type="ECO:0000256" key="6">
    <source>
        <dbReference type="PIRSR" id="PIRSR001362-3"/>
    </source>
</evidence>
<feature type="active site" description="Proton acceptor" evidence="5">
    <location>
        <position position="215"/>
    </location>
</feature>
<protein>
    <recommendedName>
        <fullName evidence="4">Isocitrate lyase</fullName>
    </recommendedName>
</protein>
<dbReference type="GO" id="GO:0004451">
    <property type="term" value="F:isocitrate lyase activity"/>
    <property type="evidence" value="ECO:0007669"/>
    <property type="project" value="InterPro"/>
</dbReference>
<dbReference type="AlphaFoldDB" id="A0A6A6CXP6"/>
<dbReference type="PROSITE" id="PS00161">
    <property type="entry name" value="ISOCITRATE_LYASE"/>
    <property type="match status" value="1"/>
</dbReference>
<evidence type="ECO:0000256" key="1">
    <source>
        <dbReference type="ARBA" id="ARBA00001050"/>
    </source>
</evidence>
<dbReference type="RefSeq" id="XP_033672372.1">
    <property type="nucleotide sequence ID" value="XM_033815737.1"/>
</dbReference>
<evidence type="ECO:0000313" key="8">
    <source>
        <dbReference type="Proteomes" id="UP000799537"/>
    </source>
</evidence>
<dbReference type="GO" id="GO:0046872">
    <property type="term" value="F:metal ion binding"/>
    <property type="evidence" value="ECO:0007669"/>
    <property type="project" value="UniProtKB-KW"/>
</dbReference>
<evidence type="ECO:0000256" key="3">
    <source>
        <dbReference type="ARBA" id="ARBA00023239"/>
    </source>
</evidence>
<evidence type="ECO:0000256" key="2">
    <source>
        <dbReference type="ARBA" id="ARBA00005704"/>
    </source>
</evidence>
<comment type="cofactor">
    <cofactor evidence="6">
        <name>Mg(2+)</name>
        <dbReference type="ChEBI" id="CHEBI:18420"/>
    </cofactor>
    <text evidence="6">Can also use Mn(2+) ion.</text>
</comment>
<comment type="similarity">
    <text evidence="2 4">Belongs to the isocitrate lyase/PEP mutase superfamily. Isocitrate lyase family.</text>
</comment>
<dbReference type="InterPro" id="IPR018523">
    <property type="entry name" value="Isocitrate_lyase_ph_CS"/>
</dbReference>
<dbReference type="EMBL" id="ML993583">
    <property type="protein sequence ID" value="KAF2171483.1"/>
    <property type="molecule type" value="Genomic_DNA"/>
</dbReference>
<dbReference type="OrthoDB" id="4078635at2759"/>
<evidence type="ECO:0000313" key="7">
    <source>
        <dbReference type="EMBL" id="KAF2171483.1"/>
    </source>
</evidence>
<dbReference type="PANTHER" id="PTHR21631">
    <property type="entry name" value="ISOCITRATE LYASE/MALATE SYNTHASE"/>
    <property type="match status" value="1"/>
</dbReference>
<dbReference type="Gene3D" id="3.20.20.60">
    <property type="entry name" value="Phosphoenolpyruvate-binding domains"/>
    <property type="match status" value="1"/>
</dbReference>
<dbReference type="NCBIfam" id="TIGR01346">
    <property type="entry name" value="isocit_lyase"/>
    <property type="match status" value="1"/>
</dbReference>
<dbReference type="Gene3D" id="1.10.10.850">
    <property type="match status" value="1"/>
</dbReference>
<proteinExistence type="inferred from homology"/>
<evidence type="ECO:0000256" key="5">
    <source>
        <dbReference type="PIRSR" id="PIRSR001362-1"/>
    </source>
</evidence>
<dbReference type="InterPro" id="IPR006254">
    <property type="entry name" value="Isocitrate_lyase"/>
</dbReference>
<dbReference type="InterPro" id="IPR039556">
    <property type="entry name" value="ICL/PEPM"/>
</dbReference>
<dbReference type="Pfam" id="PF00463">
    <property type="entry name" value="ICL"/>
    <property type="match status" value="1"/>
</dbReference>
<dbReference type="PANTHER" id="PTHR21631:SF13">
    <property type="entry name" value="MITOCHONDRIAL 2-METHYLISOCITRATE LYASE ICL2"/>
    <property type="match status" value="1"/>
</dbReference>
<dbReference type="GeneID" id="54569009"/>